<dbReference type="FunFam" id="1.20.1250.20:FF:000013">
    <property type="entry name" value="MFS general substrate transporter"/>
    <property type="match status" value="1"/>
</dbReference>
<keyword evidence="4 6" id="KW-1133">Transmembrane helix</keyword>
<evidence type="ECO:0000256" key="5">
    <source>
        <dbReference type="ARBA" id="ARBA00023136"/>
    </source>
</evidence>
<dbReference type="Pfam" id="PF07690">
    <property type="entry name" value="MFS_1"/>
    <property type="match status" value="1"/>
</dbReference>
<feature type="transmembrane region" description="Helical" evidence="6">
    <location>
        <begin position="156"/>
        <end position="177"/>
    </location>
</feature>
<feature type="transmembrane region" description="Helical" evidence="6">
    <location>
        <begin position="62"/>
        <end position="81"/>
    </location>
</feature>
<feature type="transmembrane region" description="Helical" evidence="6">
    <location>
        <begin position="189"/>
        <end position="211"/>
    </location>
</feature>
<evidence type="ECO:0000256" key="1">
    <source>
        <dbReference type="ARBA" id="ARBA00004141"/>
    </source>
</evidence>
<feature type="transmembrane region" description="Helical" evidence="6">
    <location>
        <begin position="258"/>
        <end position="283"/>
    </location>
</feature>
<name>A0A6A6XII0_9PLEO</name>
<dbReference type="PROSITE" id="PS50850">
    <property type="entry name" value="MFS"/>
    <property type="match status" value="1"/>
</dbReference>
<dbReference type="Proteomes" id="UP000799757">
    <property type="component" value="Unassembled WGS sequence"/>
</dbReference>
<gene>
    <name evidence="8" type="ORF">K505DRAFT_238709</name>
</gene>
<feature type="transmembrane region" description="Helical" evidence="6">
    <location>
        <begin position="322"/>
        <end position="342"/>
    </location>
</feature>
<dbReference type="InterPro" id="IPR020846">
    <property type="entry name" value="MFS_dom"/>
</dbReference>
<keyword evidence="9" id="KW-1185">Reference proteome</keyword>
<dbReference type="FunFam" id="1.20.1250.20:FF:000057">
    <property type="entry name" value="MFS general substrate transporter"/>
    <property type="match status" value="1"/>
</dbReference>
<dbReference type="GO" id="GO:0022857">
    <property type="term" value="F:transmembrane transporter activity"/>
    <property type="evidence" value="ECO:0007669"/>
    <property type="project" value="InterPro"/>
</dbReference>
<sequence>MSAKTSSEETGEETAHVSNYLPKLDLSLIPILGCTYTILFLDRTNIANARIEGLEKGLHMPANGYATCLWIFFIPFVLIEIPSNMIMSLPRIRPNVFLGINMIILGIISTCQGLTKSYGGLLALRFLMGIFEATLPAGAAYLISEYYTRKEAPLRFAMFFTFGILGPCISGLLAYGIRNMNGIQGKEGWRWIFILEGIFTIAISFLVFFLVPDFPERTKVLSGAEKAHLLEKLRRDKGDQKLSIRSVNWVKTLGDYKIWFPTLMFFCCDMTAASMSAFIPTILTELGWKAARAQYMSIPIWLTGIVAQLFSCWVSGKVGWRFPFVLMGIMIAMVGWIIQIVYSETHAVSPGVRYFSLFAMSGGSFIQMAMTTSWMTNNLRGRASVAVGTAMILGLGNCANFVASNVFIKKEAPYYPTGFRTGLGLTMAGAVVCMTFVGLLWMHNKKLDKKRRDGTGRVDDQVEYRYQY</sequence>
<keyword evidence="3 6" id="KW-0812">Transmembrane</keyword>
<dbReference type="PANTHER" id="PTHR43791">
    <property type="entry name" value="PERMEASE-RELATED"/>
    <property type="match status" value="1"/>
</dbReference>
<dbReference type="PANTHER" id="PTHR43791:SF54">
    <property type="entry name" value="MAJOR FACILITATOR SUPERFAMILY (MFS) PROFILE DOMAIN-CONTAINING PROTEIN-RELATED"/>
    <property type="match status" value="1"/>
</dbReference>
<evidence type="ECO:0000256" key="3">
    <source>
        <dbReference type="ARBA" id="ARBA00022692"/>
    </source>
</evidence>
<evidence type="ECO:0000259" key="7">
    <source>
        <dbReference type="PROSITE" id="PS50850"/>
    </source>
</evidence>
<feature type="transmembrane region" description="Helical" evidence="6">
    <location>
        <begin position="96"/>
        <end position="115"/>
    </location>
</feature>
<feature type="transmembrane region" description="Helical" evidence="6">
    <location>
        <begin position="122"/>
        <end position="144"/>
    </location>
</feature>
<evidence type="ECO:0000313" key="8">
    <source>
        <dbReference type="EMBL" id="KAF2796004.1"/>
    </source>
</evidence>
<accession>A0A6A6XII0</accession>
<feature type="domain" description="Major facilitator superfamily (MFS) profile" evidence="7">
    <location>
        <begin position="28"/>
        <end position="447"/>
    </location>
</feature>
<reference evidence="8" key="1">
    <citation type="journal article" date="2020" name="Stud. Mycol.">
        <title>101 Dothideomycetes genomes: a test case for predicting lifestyles and emergence of pathogens.</title>
        <authorList>
            <person name="Haridas S."/>
            <person name="Albert R."/>
            <person name="Binder M."/>
            <person name="Bloem J."/>
            <person name="Labutti K."/>
            <person name="Salamov A."/>
            <person name="Andreopoulos B."/>
            <person name="Baker S."/>
            <person name="Barry K."/>
            <person name="Bills G."/>
            <person name="Bluhm B."/>
            <person name="Cannon C."/>
            <person name="Castanera R."/>
            <person name="Culley D."/>
            <person name="Daum C."/>
            <person name="Ezra D."/>
            <person name="Gonzalez J."/>
            <person name="Henrissat B."/>
            <person name="Kuo A."/>
            <person name="Liang C."/>
            <person name="Lipzen A."/>
            <person name="Lutzoni F."/>
            <person name="Magnuson J."/>
            <person name="Mondo S."/>
            <person name="Nolan M."/>
            <person name="Ohm R."/>
            <person name="Pangilinan J."/>
            <person name="Park H.-J."/>
            <person name="Ramirez L."/>
            <person name="Alfaro M."/>
            <person name="Sun H."/>
            <person name="Tritt A."/>
            <person name="Yoshinaga Y."/>
            <person name="Zwiers L.-H."/>
            <person name="Turgeon B."/>
            <person name="Goodwin S."/>
            <person name="Spatafora J."/>
            <person name="Crous P."/>
            <person name="Grigoriev I."/>
        </authorList>
    </citation>
    <scope>NUCLEOTIDE SEQUENCE</scope>
    <source>
        <strain evidence="8">CBS 109.77</strain>
    </source>
</reference>
<feature type="transmembrane region" description="Helical" evidence="6">
    <location>
        <begin position="20"/>
        <end position="41"/>
    </location>
</feature>
<evidence type="ECO:0000256" key="2">
    <source>
        <dbReference type="ARBA" id="ARBA00022448"/>
    </source>
</evidence>
<feature type="transmembrane region" description="Helical" evidence="6">
    <location>
        <begin position="423"/>
        <end position="442"/>
    </location>
</feature>
<evidence type="ECO:0000313" key="9">
    <source>
        <dbReference type="Proteomes" id="UP000799757"/>
    </source>
</evidence>
<dbReference type="InterPro" id="IPR036259">
    <property type="entry name" value="MFS_trans_sf"/>
</dbReference>
<proteinExistence type="predicted"/>
<dbReference type="Gene3D" id="1.20.1250.20">
    <property type="entry name" value="MFS general substrate transporter like domains"/>
    <property type="match status" value="2"/>
</dbReference>
<dbReference type="AlphaFoldDB" id="A0A6A6XII0"/>
<dbReference type="OrthoDB" id="310895at2759"/>
<evidence type="ECO:0000256" key="4">
    <source>
        <dbReference type="ARBA" id="ARBA00022989"/>
    </source>
</evidence>
<dbReference type="GO" id="GO:0016020">
    <property type="term" value="C:membrane"/>
    <property type="evidence" value="ECO:0007669"/>
    <property type="project" value="UniProtKB-SubCell"/>
</dbReference>
<comment type="subcellular location">
    <subcellularLocation>
        <location evidence="1">Membrane</location>
        <topology evidence="1">Multi-pass membrane protein</topology>
    </subcellularLocation>
</comment>
<keyword evidence="5 6" id="KW-0472">Membrane</keyword>
<feature type="transmembrane region" description="Helical" evidence="6">
    <location>
        <begin position="354"/>
        <end position="375"/>
    </location>
</feature>
<dbReference type="SUPFAM" id="SSF103473">
    <property type="entry name" value="MFS general substrate transporter"/>
    <property type="match status" value="1"/>
</dbReference>
<dbReference type="EMBL" id="MU001842">
    <property type="protein sequence ID" value="KAF2796004.1"/>
    <property type="molecule type" value="Genomic_DNA"/>
</dbReference>
<feature type="transmembrane region" description="Helical" evidence="6">
    <location>
        <begin position="295"/>
        <end position="316"/>
    </location>
</feature>
<protein>
    <submittedName>
        <fullName evidence="8">MFS general substrate transporter</fullName>
    </submittedName>
</protein>
<keyword evidence="2" id="KW-0813">Transport</keyword>
<evidence type="ECO:0000256" key="6">
    <source>
        <dbReference type="SAM" id="Phobius"/>
    </source>
</evidence>
<organism evidence="8 9">
    <name type="scientific">Melanomma pulvis-pyrius CBS 109.77</name>
    <dbReference type="NCBI Taxonomy" id="1314802"/>
    <lineage>
        <taxon>Eukaryota</taxon>
        <taxon>Fungi</taxon>
        <taxon>Dikarya</taxon>
        <taxon>Ascomycota</taxon>
        <taxon>Pezizomycotina</taxon>
        <taxon>Dothideomycetes</taxon>
        <taxon>Pleosporomycetidae</taxon>
        <taxon>Pleosporales</taxon>
        <taxon>Melanommataceae</taxon>
        <taxon>Melanomma</taxon>
    </lineage>
</organism>
<dbReference type="InterPro" id="IPR011701">
    <property type="entry name" value="MFS"/>
</dbReference>